<keyword evidence="13" id="KW-1185">Reference proteome</keyword>
<dbReference type="GO" id="GO:0006974">
    <property type="term" value="P:DNA damage response"/>
    <property type="evidence" value="ECO:0007669"/>
    <property type="project" value="TreeGrafter"/>
</dbReference>
<comment type="cofactor">
    <cofactor evidence="10">
        <name>Mn(2+)</name>
        <dbReference type="ChEBI" id="CHEBI:29035"/>
    </cofactor>
    <cofactor evidence="10">
        <name>Ni(2+)</name>
        <dbReference type="ChEBI" id="CHEBI:49786"/>
    </cofactor>
</comment>
<dbReference type="Proteomes" id="UP001201812">
    <property type="component" value="Unassembled WGS sequence"/>
</dbReference>
<evidence type="ECO:0000256" key="2">
    <source>
        <dbReference type="ARBA" id="ARBA00001326"/>
    </source>
</evidence>
<dbReference type="Pfam" id="PF01937">
    <property type="entry name" value="ARMT1-like_dom"/>
    <property type="match status" value="1"/>
</dbReference>
<dbReference type="GO" id="GO:0032259">
    <property type="term" value="P:methylation"/>
    <property type="evidence" value="ECO:0007669"/>
    <property type="project" value="UniProtKB-KW"/>
</dbReference>
<evidence type="ECO:0000256" key="7">
    <source>
        <dbReference type="ARBA" id="ARBA00023211"/>
    </source>
</evidence>
<dbReference type="Gene3D" id="3.40.50.10880">
    <property type="entry name" value="Uncharacterised protein PF01937, DUF89, domain 3"/>
    <property type="match status" value="1"/>
</dbReference>
<evidence type="ECO:0000256" key="3">
    <source>
        <dbReference type="ARBA" id="ARBA00009519"/>
    </source>
</evidence>
<dbReference type="InterPro" id="IPR036075">
    <property type="entry name" value="ARMT-1-like_metal-bd_sf"/>
</dbReference>
<organism evidence="12 13">
    <name type="scientific">Ditylenchus destructor</name>
    <dbReference type="NCBI Taxonomy" id="166010"/>
    <lineage>
        <taxon>Eukaryota</taxon>
        <taxon>Metazoa</taxon>
        <taxon>Ecdysozoa</taxon>
        <taxon>Nematoda</taxon>
        <taxon>Chromadorea</taxon>
        <taxon>Rhabditida</taxon>
        <taxon>Tylenchina</taxon>
        <taxon>Tylenchomorpha</taxon>
        <taxon>Sphaerularioidea</taxon>
        <taxon>Anguinidae</taxon>
        <taxon>Anguininae</taxon>
        <taxon>Ditylenchus</taxon>
    </lineage>
</organism>
<dbReference type="PANTHER" id="PTHR12260:SF6">
    <property type="entry name" value="DAMAGE-CONTROL PHOSPHATASE ARMT1"/>
    <property type="match status" value="1"/>
</dbReference>
<name>A0AAD4NDK4_9BILA</name>
<evidence type="ECO:0000259" key="11">
    <source>
        <dbReference type="Pfam" id="PF01937"/>
    </source>
</evidence>
<comment type="domain">
    <text evidence="10">Subfamily III proteins have a conserved RTxK motif about 40-50 residues from the C-terminus; the threonine may be replaced by serine or cysteine.</text>
</comment>
<dbReference type="GO" id="GO:0005634">
    <property type="term" value="C:nucleus"/>
    <property type="evidence" value="ECO:0007669"/>
    <property type="project" value="TreeGrafter"/>
</dbReference>
<comment type="function">
    <text evidence="8 10">Metal-dependent phosphatase that shows phosphatase activity against several substrates, including fructose-1-phosphate and fructose-6-phosphate. Its preference for fructose-1-phosphate, a strong glycating agent that causes DNA damage rather than a canonical yeast metabolite, suggests a damage-control function in hexose phosphate metabolism. Has also been shown to have O-methyltransferase activity that methylates glutamate residues of target proteins to form gamma-glutamyl methyl ester residues. Possibly methylates PCNA, suggesting it is involved in the DNA damage response.</text>
</comment>
<evidence type="ECO:0000256" key="4">
    <source>
        <dbReference type="ARBA" id="ARBA00022596"/>
    </source>
</evidence>
<dbReference type="GO" id="GO:0046872">
    <property type="term" value="F:metal ion binding"/>
    <property type="evidence" value="ECO:0007669"/>
    <property type="project" value="UniProtKB-UniRule"/>
</dbReference>
<comment type="catalytic activity">
    <reaction evidence="1 10">
        <text>L-glutamyl-[protein] + S-adenosyl-L-methionine = [protein]-L-glutamate 5-O-methyl ester + S-adenosyl-L-homocysteine</text>
        <dbReference type="Rhea" id="RHEA:24452"/>
        <dbReference type="Rhea" id="RHEA-COMP:10208"/>
        <dbReference type="Rhea" id="RHEA-COMP:10311"/>
        <dbReference type="ChEBI" id="CHEBI:29973"/>
        <dbReference type="ChEBI" id="CHEBI:57856"/>
        <dbReference type="ChEBI" id="CHEBI:59789"/>
        <dbReference type="ChEBI" id="CHEBI:82795"/>
    </reaction>
</comment>
<evidence type="ECO:0000256" key="1">
    <source>
        <dbReference type="ARBA" id="ARBA00000807"/>
    </source>
</evidence>
<evidence type="ECO:0000256" key="6">
    <source>
        <dbReference type="ARBA" id="ARBA00022801"/>
    </source>
</evidence>
<comment type="catalytic activity">
    <reaction evidence="2 10">
        <text>beta-D-fructose 1-phosphate + H2O = D-fructose + phosphate</text>
        <dbReference type="Rhea" id="RHEA:35603"/>
        <dbReference type="ChEBI" id="CHEBI:15377"/>
        <dbReference type="ChEBI" id="CHEBI:37721"/>
        <dbReference type="ChEBI" id="CHEBI:43474"/>
        <dbReference type="ChEBI" id="CHEBI:138881"/>
    </reaction>
</comment>
<sequence>MAGLYNLGRAISGMGAKQLPPVIDGTKVPSFCYTTINERWPKIVTKIIDQLHQHQHTAVELYGQQGDADVKSIISKLAEMRYRMMTDKPLQDIAEDFPNADIWNTELEEYRKQRSIENVTWYKTPWLFVECYLYCKISEFFWHTIHFRDYDPFRIEKERSYTDSMAHLLAIGTEVVKLTQTNLNHEEIRKTIVRLLQFEIWGNKADLSLSGGDPHFMSDTIFQELDDLKGNILANDLDVACNTYFMGQGKKLSKLVIVLDNAGLELFTDLCFADFLISKSLVDTKDFEWVLSQVAGSDDEYLKQLGARWQDLVAQKKFVFKAHHFWTFGYPYCDMEAKSPELYNELKTSSLIIFKGDLNYRKLVGDRYWPIGTQFSEALCGFEPAPLLALRTLKAETVAGLSQTAIRLIESKFQKDDLSWMVSSDYAVAQLFTP</sequence>
<dbReference type="Gene3D" id="1.20.930.60">
    <property type="match status" value="1"/>
</dbReference>
<dbReference type="AlphaFoldDB" id="A0AAD4NDK4"/>
<dbReference type="InterPro" id="IPR002791">
    <property type="entry name" value="ARMT1-like_metal-bd"/>
</dbReference>
<keyword evidence="5 10" id="KW-0479">Metal-binding</keyword>
<accession>A0AAD4NDK4</accession>
<keyword evidence="6 10" id="KW-0378">Hydrolase</keyword>
<reference evidence="12" key="1">
    <citation type="submission" date="2022-01" db="EMBL/GenBank/DDBJ databases">
        <title>Genome Sequence Resource for Two Populations of Ditylenchus destructor, the Migratory Endoparasitic Phytonematode.</title>
        <authorList>
            <person name="Zhang H."/>
            <person name="Lin R."/>
            <person name="Xie B."/>
        </authorList>
    </citation>
    <scope>NUCLEOTIDE SEQUENCE</scope>
    <source>
        <strain evidence="12">BazhouSP</strain>
    </source>
</reference>
<evidence type="ECO:0000256" key="8">
    <source>
        <dbReference type="ARBA" id="ARBA00045980"/>
    </source>
</evidence>
<dbReference type="GO" id="GO:0016791">
    <property type="term" value="F:phosphatase activity"/>
    <property type="evidence" value="ECO:0007669"/>
    <property type="project" value="TreeGrafter"/>
</dbReference>
<comment type="caution">
    <text evidence="12">The sequence shown here is derived from an EMBL/GenBank/DDBJ whole genome shotgun (WGS) entry which is preliminary data.</text>
</comment>
<dbReference type="PANTHER" id="PTHR12260">
    <property type="entry name" value="DAMAGE-CONTROL PHOSPHATASE ARMT1"/>
    <property type="match status" value="1"/>
</dbReference>
<comment type="catalytic activity">
    <reaction evidence="9 10">
        <text>beta-D-fructose 6-phosphate = dihydroxyacetone + D-glyceraldehyde 3-phosphate</text>
        <dbReference type="Rhea" id="RHEA:28002"/>
        <dbReference type="ChEBI" id="CHEBI:16016"/>
        <dbReference type="ChEBI" id="CHEBI:57634"/>
        <dbReference type="ChEBI" id="CHEBI:59776"/>
    </reaction>
</comment>
<dbReference type="EMBL" id="JAKKPZ010000005">
    <property type="protein sequence ID" value="KAI1720810.1"/>
    <property type="molecule type" value="Genomic_DNA"/>
</dbReference>
<evidence type="ECO:0000313" key="13">
    <source>
        <dbReference type="Proteomes" id="UP001201812"/>
    </source>
</evidence>
<dbReference type="GO" id="GO:0051998">
    <property type="term" value="F:protein carboxyl O-methyltransferase activity"/>
    <property type="evidence" value="ECO:0007669"/>
    <property type="project" value="UniProtKB-UniRule"/>
</dbReference>
<evidence type="ECO:0000313" key="12">
    <source>
        <dbReference type="EMBL" id="KAI1720810.1"/>
    </source>
</evidence>
<evidence type="ECO:0000256" key="10">
    <source>
        <dbReference type="RuleBase" id="RU367030"/>
    </source>
</evidence>
<keyword evidence="7 10" id="KW-0464">Manganese</keyword>
<proteinExistence type="inferred from homology"/>
<dbReference type="SUPFAM" id="SSF111321">
    <property type="entry name" value="AF1104-like"/>
    <property type="match status" value="1"/>
</dbReference>
<keyword evidence="10" id="KW-0808">Transferase</keyword>
<feature type="domain" description="Damage-control phosphatase ARMT1-like metal-binding" evidence="11">
    <location>
        <begin position="35"/>
        <end position="403"/>
    </location>
</feature>
<keyword evidence="10" id="KW-0489">Methyltransferase</keyword>
<dbReference type="EC" id="2.1.1.-" evidence="10"/>
<evidence type="ECO:0000256" key="5">
    <source>
        <dbReference type="ARBA" id="ARBA00022723"/>
    </source>
</evidence>
<keyword evidence="4" id="KW-0533">Nickel</keyword>
<comment type="similarity">
    <text evidence="3 10">Belongs to the damage-control phosphatase family. Sugar phosphate phosphatase III subfamily.</text>
</comment>
<dbReference type="InterPro" id="IPR039763">
    <property type="entry name" value="ARMT1"/>
</dbReference>
<gene>
    <name evidence="12" type="ORF">DdX_05057</name>
</gene>
<evidence type="ECO:0000256" key="9">
    <source>
        <dbReference type="ARBA" id="ARBA00048809"/>
    </source>
</evidence>
<dbReference type="EC" id="3.1.3.-" evidence="10"/>
<protein>
    <recommendedName>
        <fullName evidence="10">Sugar phosphate phosphatase</fullName>
        <ecNumber evidence="10">2.1.1.-</ecNumber>
        <ecNumber evidence="10">3.1.3.-</ecNumber>
    </recommendedName>
</protein>